<sequence length="84" mass="8775">MKQSESLKELQSLTGSGASNPGQAERGKALGNLLSRHRRGSGRSTSSGKRNGARTGVARKQNSPRSGAEVPKAGKAGLRPHRGR</sequence>
<organism evidence="2 3">
    <name type="scientific">Stylosanthes scabra</name>
    <dbReference type="NCBI Taxonomy" id="79078"/>
    <lineage>
        <taxon>Eukaryota</taxon>
        <taxon>Viridiplantae</taxon>
        <taxon>Streptophyta</taxon>
        <taxon>Embryophyta</taxon>
        <taxon>Tracheophyta</taxon>
        <taxon>Spermatophyta</taxon>
        <taxon>Magnoliopsida</taxon>
        <taxon>eudicotyledons</taxon>
        <taxon>Gunneridae</taxon>
        <taxon>Pentapetalae</taxon>
        <taxon>rosids</taxon>
        <taxon>fabids</taxon>
        <taxon>Fabales</taxon>
        <taxon>Fabaceae</taxon>
        <taxon>Papilionoideae</taxon>
        <taxon>50 kb inversion clade</taxon>
        <taxon>dalbergioids sensu lato</taxon>
        <taxon>Dalbergieae</taxon>
        <taxon>Pterocarpus clade</taxon>
        <taxon>Stylosanthes</taxon>
    </lineage>
</organism>
<keyword evidence="3" id="KW-1185">Reference proteome</keyword>
<gene>
    <name evidence="2" type="ORF">PIB30_093392</name>
</gene>
<feature type="compositionally biased region" description="Polar residues" evidence="1">
    <location>
        <begin position="9"/>
        <end position="22"/>
    </location>
</feature>
<name>A0ABU6WTE2_9FABA</name>
<proteinExistence type="predicted"/>
<evidence type="ECO:0000313" key="2">
    <source>
        <dbReference type="EMBL" id="MED6189182.1"/>
    </source>
</evidence>
<evidence type="ECO:0000313" key="3">
    <source>
        <dbReference type="Proteomes" id="UP001341840"/>
    </source>
</evidence>
<evidence type="ECO:0000256" key="1">
    <source>
        <dbReference type="SAM" id="MobiDB-lite"/>
    </source>
</evidence>
<comment type="caution">
    <text evidence="2">The sequence shown here is derived from an EMBL/GenBank/DDBJ whole genome shotgun (WGS) entry which is preliminary data.</text>
</comment>
<dbReference type="EMBL" id="JASCZI010183232">
    <property type="protein sequence ID" value="MED6189182.1"/>
    <property type="molecule type" value="Genomic_DNA"/>
</dbReference>
<dbReference type="Proteomes" id="UP001341840">
    <property type="component" value="Unassembled WGS sequence"/>
</dbReference>
<accession>A0ABU6WTE2</accession>
<feature type="region of interest" description="Disordered" evidence="1">
    <location>
        <begin position="1"/>
        <end position="84"/>
    </location>
</feature>
<reference evidence="2 3" key="1">
    <citation type="journal article" date="2023" name="Plants (Basel)">
        <title>Bridging the Gap: Combining Genomics and Transcriptomics Approaches to Understand Stylosanthes scabra, an Orphan Legume from the Brazilian Caatinga.</title>
        <authorList>
            <person name="Ferreira-Neto J.R.C."/>
            <person name="da Silva M.D."/>
            <person name="Binneck E."/>
            <person name="de Melo N.F."/>
            <person name="da Silva R.H."/>
            <person name="de Melo A.L.T.M."/>
            <person name="Pandolfi V."/>
            <person name="Bustamante F.O."/>
            <person name="Brasileiro-Vidal A.C."/>
            <person name="Benko-Iseppon A.M."/>
        </authorList>
    </citation>
    <scope>NUCLEOTIDE SEQUENCE [LARGE SCALE GENOMIC DNA]</scope>
    <source>
        <tissue evidence="2">Leaves</tissue>
    </source>
</reference>
<protein>
    <submittedName>
        <fullName evidence="2">Uncharacterized protein</fullName>
    </submittedName>
</protein>